<dbReference type="GeneID" id="73347028"/>
<dbReference type="EMBL" id="CP019479">
    <property type="protein sequence ID" value="UQC87555.1"/>
    <property type="molecule type" value="Genomic_DNA"/>
</dbReference>
<evidence type="ECO:0000313" key="2">
    <source>
        <dbReference type="Proteomes" id="UP000830671"/>
    </source>
</evidence>
<evidence type="ECO:0000313" key="1">
    <source>
        <dbReference type="EMBL" id="UQC87555.1"/>
    </source>
</evidence>
<protein>
    <submittedName>
        <fullName evidence="1">Uncharacterized protein</fullName>
    </submittedName>
</protein>
<accession>A0A9Q8T215</accession>
<reference evidence="1" key="1">
    <citation type="journal article" date="2021" name="Mol. Plant Microbe Interact.">
        <title>Complete Genome Sequence of the Plant-Pathogenic Fungus Colletotrichum lupini.</title>
        <authorList>
            <person name="Baroncelli R."/>
            <person name="Pensec F."/>
            <person name="Da Lio D."/>
            <person name="Boufleur T."/>
            <person name="Vicente I."/>
            <person name="Sarrocco S."/>
            <person name="Picot A."/>
            <person name="Baraldi E."/>
            <person name="Sukno S."/>
            <person name="Thon M."/>
            <person name="Le Floch G."/>
        </authorList>
    </citation>
    <scope>NUCLEOTIDE SEQUENCE</scope>
    <source>
        <strain evidence="1">IMI 504893</strain>
    </source>
</reference>
<organism evidence="1 2">
    <name type="scientific">Colletotrichum lupini</name>
    <dbReference type="NCBI Taxonomy" id="145971"/>
    <lineage>
        <taxon>Eukaryota</taxon>
        <taxon>Fungi</taxon>
        <taxon>Dikarya</taxon>
        <taxon>Ascomycota</taxon>
        <taxon>Pezizomycotina</taxon>
        <taxon>Sordariomycetes</taxon>
        <taxon>Hypocreomycetidae</taxon>
        <taxon>Glomerellales</taxon>
        <taxon>Glomerellaceae</taxon>
        <taxon>Colletotrichum</taxon>
        <taxon>Colletotrichum acutatum species complex</taxon>
    </lineage>
</organism>
<gene>
    <name evidence="1" type="ORF">CLUP02_13072</name>
</gene>
<sequence>MQFRHNFLKWTQIHLHNLQDTSFLPNESDLCSSNIPKLLYTVILKRKLTHTFKHGRMPRLQGRGNAHRTNLESKQQVDETMMQTTFATDFGCRGKLSDIGWLIAYQWLLWVRQEFNYVTVDPLVDRLHSLNGRAPTSASSVVNIVRRNHTTLELHYASSSSSDFSPCLHDGHLLSRIYRCHRSAPPASRRESG</sequence>
<keyword evidence="2" id="KW-1185">Reference proteome</keyword>
<dbReference type="KEGG" id="clup:CLUP02_13072"/>
<dbReference type="Proteomes" id="UP000830671">
    <property type="component" value="Chromosome 7"/>
</dbReference>
<proteinExistence type="predicted"/>
<name>A0A9Q8T215_9PEZI</name>
<dbReference type="RefSeq" id="XP_049149164.1">
    <property type="nucleotide sequence ID" value="XM_049292018.1"/>
</dbReference>
<dbReference type="AlphaFoldDB" id="A0A9Q8T215"/>